<comment type="caution">
    <text evidence="3">The sequence shown here is derived from an EMBL/GenBank/DDBJ whole genome shotgun (WGS) entry which is preliminary data.</text>
</comment>
<organism evidence="3 4">
    <name type="scientific">Roseburia yibonii</name>
    <dbReference type="NCBI Taxonomy" id="2763063"/>
    <lineage>
        <taxon>Bacteria</taxon>
        <taxon>Bacillati</taxon>
        <taxon>Bacillota</taxon>
        <taxon>Clostridia</taxon>
        <taxon>Lachnospirales</taxon>
        <taxon>Lachnospiraceae</taxon>
        <taxon>Roseburia</taxon>
    </lineage>
</organism>
<dbReference type="Gene3D" id="2.60.40.4270">
    <property type="entry name" value="Listeria-Bacteroides repeat domain"/>
    <property type="match status" value="1"/>
</dbReference>
<dbReference type="SUPFAM" id="SSF63825">
    <property type="entry name" value="YWTD domain"/>
    <property type="match status" value="1"/>
</dbReference>
<evidence type="ECO:0000256" key="1">
    <source>
        <dbReference type="ARBA" id="ARBA00004196"/>
    </source>
</evidence>
<dbReference type="EMBL" id="JACOQH010000002">
    <property type="protein sequence ID" value="MBC5753287.1"/>
    <property type="molecule type" value="Genomic_DNA"/>
</dbReference>
<feature type="chain" id="PRO_5046973653" evidence="2">
    <location>
        <begin position="27"/>
        <end position="435"/>
    </location>
</feature>
<dbReference type="InterPro" id="IPR042229">
    <property type="entry name" value="Listeria/Bacterioides_rpt_sf"/>
</dbReference>
<dbReference type="Pfam" id="PF09479">
    <property type="entry name" value="Flg_new"/>
    <property type="match status" value="1"/>
</dbReference>
<evidence type="ECO:0000313" key="3">
    <source>
        <dbReference type="EMBL" id="MBC5753287.1"/>
    </source>
</evidence>
<reference evidence="3 4" key="1">
    <citation type="submission" date="2020-08" db="EMBL/GenBank/DDBJ databases">
        <title>Genome public.</title>
        <authorList>
            <person name="Liu C."/>
            <person name="Sun Q."/>
        </authorList>
    </citation>
    <scope>NUCLEOTIDE SEQUENCE [LARGE SCALE GENOMIC DNA]</scope>
    <source>
        <strain evidence="3 4">BX0805</strain>
    </source>
</reference>
<dbReference type="Gene3D" id="2.120.10.30">
    <property type="entry name" value="TolB, C-terminal domain"/>
    <property type="match status" value="1"/>
</dbReference>
<protein>
    <submittedName>
        <fullName evidence="3">InlB B-repeat-containing protein</fullName>
    </submittedName>
</protein>
<keyword evidence="4" id="KW-1185">Reference proteome</keyword>
<gene>
    <name evidence="3" type="ORF">H8Z76_04440</name>
</gene>
<dbReference type="InterPro" id="IPR013378">
    <property type="entry name" value="InlB-like_B-rpt"/>
</dbReference>
<dbReference type="NCBIfam" id="TIGR02543">
    <property type="entry name" value="List_Bact_rpt"/>
    <property type="match status" value="1"/>
</dbReference>
<dbReference type="RefSeq" id="WP_186981765.1">
    <property type="nucleotide sequence ID" value="NZ_JACOQH010000002.1"/>
</dbReference>
<accession>A0ABR7I8N9</accession>
<dbReference type="InterPro" id="IPR011042">
    <property type="entry name" value="6-blade_b-propeller_TolB-like"/>
</dbReference>
<name>A0ABR7I8N9_9FIRM</name>
<evidence type="ECO:0000256" key="2">
    <source>
        <dbReference type="SAM" id="SignalP"/>
    </source>
</evidence>
<keyword evidence="2" id="KW-0732">Signal</keyword>
<evidence type="ECO:0000313" key="4">
    <source>
        <dbReference type="Proteomes" id="UP000621540"/>
    </source>
</evidence>
<feature type="signal peptide" evidence="2">
    <location>
        <begin position="1"/>
        <end position="26"/>
    </location>
</feature>
<proteinExistence type="predicted"/>
<sequence>MKKERSLFAVFLIMVFLLEAADTVQACDVTPSVAFGEDYGIEICTDGNASAEDGTYRVNYILNGGVNIWMNPDFYEEEDLPITLHVPARSGYNFAGWYLESNYRTKVTQLTEDTLGDVTLFAKWTRTIDDESSVQMYSYNTGSSISGTDRELKNCEYSFLQQIEIPGMPSTREEDWISNRISDTNQCPQGICMTDDYVMVTAYSVGKKEVGSLHVFDRETGEYLVTLGMKKESHLGGITFDGNSLWVCHSDNQTLERIPYGFVKRLADQKLQSCVDCSDSITAYKVANRPSCITYYDGRLYVATETRFFNSKMIAYQFDGEKLQQKEEYRIPNKVQGVAFDEDGTVFMSTSHGRTKSSYLKVYDSLRTMDEKPTKPYVKVEMPPCSEEIEIADGNIYVLFESAGGKYFEGTDGNGTSISPIDKILAINASSFLTN</sequence>
<comment type="subcellular location">
    <subcellularLocation>
        <location evidence="1">Cell envelope</location>
    </subcellularLocation>
</comment>
<dbReference type="Proteomes" id="UP000621540">
    <property type="component" value="Unassembled WGS sequence"/>
</dbReference>